<accession>D5P2Y6</accession>
<dbReference type="EMBL" id="ADNV01000067">
    <property type="protein sequence ID" value="EFG79553.1"/>
    <property type="molecule type" value="Genomic_DNA"/>
</dbReference>
<proteinExistence type="predicted"/>
<keyword evidence="2" id="KW-1185">Reference proteome</keyword>
<dbReference type="HOGENOM" id="CLU_2330743_0_0_11"/>
<name>D5P2Y6_9MYCO</name>
<comment type="caution">
    <text evidence="1">The sequence shown here is derived from an EMBL/GenBank/DDBJ whole genome shotgun (WGS) entry which is preliminary data.</text>
</comment>
<reference evidence="1 2" key="1">
    <citation type="submission" date="2010-04" db="EMBL/GenBank/DDBJ databases">
        <authorList>
            <person name="Muzny D."/>
            <person name="Qin X."/>
            <person name="Deng J."/>
            <person name="Jiang H."/>
            <person name="Liu Y."/>
            <person name="Qu J."/>
            <person name="Song X.-Z."/>
            <person name="Zhang L."/>
            <person name="Thornton R."/>
            <person name="Coyle M."/>
            <person name="Francisco L."/>
            <person name="Jackson L."/>
            <person name="Javaid M."/>
            <person name="Korchina V."/>
            <person name="Kovar C."/>
            <person name="Mata R."/>
            <person name="Mathew T."/>
            <person name="Ngo R."/>
            <person name="Nguyen L."/>
            <person name="Nguyen N."/>
            <person name="Okwuonu G."/>
            <person name="Ongeri F."/>
            <person name="Pham C."/>
            <person name="Simmons D."/>
            <person name="Wilczek-Boney K."/>
            <person name="Hale W."/>
            <person name="Jakkamsetti A."/>
            <person name="Pham P."/>
            <person name="Ruth R."/>
            <person name="San Lucas F."/>
            <person name="Warren J."/>
            <person name="Zhang J."/>
            <person name="Zhao Z."/>
            <person name="Zhou C."/>
            <person name="Zhu D."/>
            <person name="Lee S."/>
            <person name="Bess C."/>
            <person name="Blankenburg K."/>
            <person name="Forbes L."/>
            <person name="Fu Q."/>
            <person name="Gubbala S."/>
            <person name="Hirani K."/>
            <person name="Jayaseelan J.C."/>
            <person name="Lara F."/>
            <person name="Munidasa M."/>
            <person name="Palculict T."/>
            <person name="Patil S."/>
            <person name="Pu L.-L."/>
            <person name="Saada N."/>
            <person name="Tang L."/>
            <person name="Weissenberger G."/>
            <person name="Zhu Y."/>
            <person name="Hemphill L."/>
            <person name="Shang Y."/>
            <person name="Youmans B."/>
            <person name="Ayvaz T."/>
            <person name="Ross M."/>
            <person name="Santibanez J."/>
            <person name="Aqrawi P."/>
            <person name="Gross S."/>
            <person name="Joshi V."/>
            <person name="Fowler G."/>
            <person name="Nazareth L."/>
            <person name="Reid J."/>
            <person name="Worley K."/>
            <person name="Petrosino J."/>
            <person name="Highlander S."/>
            <person name="Gibbs R."/>
        </authorList>
    </citation>
    <scope>NUCLEOTIDE SEQUENCE [LARGE SCALE GENOMIC DNA]</scope>
    <source>
        <strain evidence="1 2">ATCC BAA-614</strain>
    </source>
</reference>
<evidence type="ECO:0000313" key="2">
    <source>
        <dbReference type="Proteomes" id="UP000003653"/>
    </source>
</evidence>
<protein>
    <submittedName>
        <fullName evidence="1">Uncharacterized protein</fullName>
    </submittedName>
</protein>
<evidence type="ECO:0000313" key="1">
    <source>
        <dbReference type="EMBL" id="EFG79553.1"/>
    </source>
</evidence>
<gene>
    <name evidence="1" type="ORF">HMPREF0591_0530</name>
</gene>
<sequence length="98" mass="11120">MVCTDKKQHPEVSFGSIAVWPEGDGWKVNIRDLRYREGDEFVDIAALDGSELPDRLRKTYTLKCRRCGRDRPLRMDTLERVGAALAAADTPRLDLSDL</sequence>
<dbReference type="Proteomes" id="UP000003653">
    <property type="component" value="Unassembled WGS sequence"/>
</dbReference>
<dbReference type="AlphaFoldDB" id="D5P2Y6"/>
<dbReference type="RefSeq" id="WP_007169729.1">
    <property type="nucleotide sequence ID" value="NZ_GG770555.1"/>
</dbReference>
<organism evidence="1 2">
    <name type="scientific">Mycobacterium parascrofulaceum ATCC BAA-614</name>
    <dbReference type="NCBI Taxonomy" id="525368"/>
    <lineage>
        <taxon>Bacteria</taxon>
        <taxon>Bacillati</taxon>
        <taxon>Actinomycetota</taxon>
        <taxon>Actinomycetes</taxon>
        <taxon>Mycobacteriales</taxon>
        <taxon>Mycobacteriaceae</taxon>
        <taxon>Mycobacterium</taxon>
        <taxon>Mycobacterium simiae complex</taxon>
    </lineage>
</organism>